<dbReference type="Pfam" id="PF12146">
    <property type="entry name" value="Hydrolase_4"/>
    <property type="match status" value="1"/>
</dbReference>
<dbReference type="AlphaFoldDB" id="A0A0N0E6R7"/>
<sequence length="315" mass="35271">MTSLLKIASNLGPEPDMLDMLETDDGFKIRFAVFKSKEKPNNGTIILLQGRNEAIEKYLETIAELVERGFDVVTFDWRGQGGSTRFFSDHRRGHIDSYEQYSDDLEYVFQNIALPECRAPFYIVAHSTGSLVALYCAPRLNNRVRRMLLSSPFLGVGEEILSENQVIFLSSIFTFLGLGAMHMGGSRYGIAAMPFEKNRVTTDRERYARNQELMNPSRGLGLGSATATWLHASMKAVQAVRQSEHMAQIHIPVLLINAGADRVVSRAAVEDYAHRIRSGSLITIDGARHELMQEADTYREQFFAALDAFIPGSPD</sequence>
<organism evidence="2 3">
    <name type="scientific">Ahrensia marina</name>
    <dbReference type="NCBI Taxonomy" id="1514904"/>
    <lineage>
        <taxon>Bacteria</taxon>
        <taxon>Pseudomonadati</taxon>
        <taxon>Pseudomonadota</taxon>
        <taxon>Alphaproteobacteria</taxon>
        <taxon>Hyphomicrobiales</taxon>
        <taxon>Ahrensiaceae</taxon>
        <taxon>Ahrensia</taxon>
    </lineage>
</organism>
<dbReference type="PANTHER" id="PTHR11614">
    <property type="entry name" value="PHOSPHOLIPASE-RELATED"/>
    <property type="match status" value="1"/>
</dbReference>
<dbReference type="InterPro" id="IPR051044">
    <property type="entry name" value="MAG_DAG_Lipase"/>
</dbReference>
<comment type="caution">
    <text evidence="2">The sequence shown here is derived from an EMBL/GenBank/DDBJ whole genome shotgun (WGS) entry which is preliminary data.</text>
</comment>
<dbReference type="STRING" id="1514904.SU32_14570"/>
<dbReference type="PATRIC" id="fig|1514904.3.peg.2052"/>
<dbReference type="InterPro" id="IPR029058">
    <property type="entry name" value="AB_hydrolase_fold"/>
</dbReference>
<feature type="domain" description="Serine aminopeptidase S33" evidence="1">
    <location>
        <begin position="41"/>
        <end position="296"/>
    </location>
</feature>
<name>A0A0N0E6R7_9HYPH</name>
<dbReference type="InterPro" id="IPR022742">
    <property type="entry name" value="Hydrolase_4"/>
</dbReference>
<evidence type="ECO:0000259" key="1">
    <source>
        <dbReference type="Pfam" id="PF12146"/>
    </source>
</evidence>
<gene>
    <name evidence="2" type="ORF">SU32_14570</name>
</gene>
<dbReference type="Gene3D" id="3.40.50.1820">
    <property type="entry name" value="alpha/beta hydrolase"/>
    <property type="match status" value="1"/>
</dbReference>
<dbReference type="RefSeq" id="WP_054000107.1">
    <property type="nucleotide sequence ID" value="NZ_JXMU01000025.1"/>
</dbReference>
<dbReference type="Proteomes" id="UP000038011">
    <property type="component" value="Unassembled WGS sequence"/>
</dbReference>
<protein>
    <recommendedName>
        <fullName evidence="1">Serine aminopeptidase S33 domain-containing protein</fullName>
    </recommendedName>
</protein>
<evidence type="ECO:0000313" key="2">
    <source>
        <dbReference type="EMBL" id="KPB00335.1"/>
    </source>
</evidence>
<evidence type="ECO:0000313" key="3">
    <source>
        <dbReference type="Proteomes" id="UP000038011"/>
    </source>
</evidence>
<accession>A0A0N0E6R7</accession>
<reference evidence="2 3" key="1">
    <citation type="submission" date="2015-01" db="EMBL/GenBank/DDBJ databases">
        <title>Ahrensia donghaiensis sp. nov., a novel dimethylsulphoniopropionate-cleavage bacterium isolated from seawater and emended descriptions of the genus Ahrensia and Ahrensia kielensis.</title>
        <authorList>
            <person name="Liu J."/>
        </authorList>
    </citation>
    <scope>NUCLEOTIDE SEQUENCE [LARGE SCALE GENOMIC DNA]</scope>
    <source>
        <strain evidence="2 3">LZD062</strain>
    </source>
</reference>
<keyword evidence="3" id="KW-1185">Reference proteome</keyword>
<dbReference type="OrthoDB" id="9788260at2"/>
<dbReference type="SUPFAM" id="SSF53474">
    <property type="entry name" value="alpha/beta-Hydrolases"/>
    <property type="match status" value="1"/>
</dbReference>
<proteinExistence type="predicted"/>
<dbReference type="EMBL" id="JXMU01000025">
    <property type="protein sequence ID" value="KPB00335.1"/>
    <property type="molecule type" value="Genomic_DNA"/>
</dbReference>